<proteinExistence type="predicted"/>
<organism evidence="1 2">
    <name type="scientific">Acanthamoeba castellanii (strain ATCC 30010 / Neff)</name>
    <dbReference type="NCBI Taxonomy" id="1257118"/>
    <lineage>
        <taxon>Eukaryota</taxon>
        <taxon>Amoebozoa</taxon>
        <taxon>Discosea</taxon>
        <taxon>Longamoebia</taxon>
        <taxon>Centramoebida</taxon>
        <taxon>Acanthamoebidae</taxon>
        <taxon>Acanthamoeba</taxon>
    </lineage>
</organism>
<dbReference type="KEGG" id="acan:ACA1_193450"/>
<sequence length="93" mass="10669">MANFSIMDTLQTGRTSTNTTAQASAWITMYTNMYGCHAPNLTSVYMLMIMTKDHLYQKYLDALNAQHFTHAKLLSLTHFCKMFKTELHSSHLC</sequence>
<gene>
    <name evidence="1" type="ORF">ACA1_193450</name>
</gene>
<dbReference type="GeneID" id="14915106"/>
<evidence type="ECO:0000313" key="1">
    <source>
        <dbReference type="EMBL" id="ELR14532.1"/>
    </source>
</evidence>
<name>L8GNH1_ACACF</name>
<keyword evidence="2" id="KW-1185">Reference proteome</keyword>
<reference evidence="1 2" key="1">
    <citation type="journal article" date="2013" name="Genome Biol.">
        <title>Genome of Acanthamoeba castellanii highlights extensive lateral gene transfer and early evolution of tyrosine kinase signaling.</title>
        <authorList>
            <person name="Clarke M."/>
            <person name="Lohan A.J."/>
            <person name="Liu B."/>
            <person name="Lagkouvardos I."/>
            <person name="Roy S."/>
            <person name="Zafar N."/>
            <person name="Bertelli C."/>
            <person name="Schilde C."/>
            <person name="Kianianmomeni A."/>
            <person name="Burglin T.R."/>
            <person name="Frech C."/>
            <person name="Turcotte B."/>
            <person name="Kopec K.O."/>
            <person name="Synnott J.M."/>
            <person name="Choo C."/>
            <person name="Paponov I."/>
            <person name="Finkler A."/>
            <person name="Soon Heng Tan C."/>
            <person name="Hutchins A.P."/>
            <person name="Weinmeier T."/>
            <person name="Rattei T."/>
            <person name="Chu J.S."/>
            <person name="Gimenez G."/>
            <person name="Irimia M."/>
            <person name="Rigden D.J."/>
            <person name="Fitzpatrick D.A."/>
            <person name="Lorenzo-Morales J."/>
            <person name="Bateman A."/>
            <person name="Chiu C.H."/>
            <person name="Tang P."/>
            <person name="Hegemann P."/>
            <person name="Fromm H."/>
            <person name="Raoult D."/>
            <person name="Greub G."/>
            <person name="Miranda-Saavedra D."/>
            <person name="Chen N."/>
            <person name="Nash P."/>
            <person name="Ginger M.L."/>
            <person name="Horn M."/>
            <person name="Schaap P."/>
            <person name="Caler L."/>
            <person name="Loftus B."/>
        </authorList>
    </citation>
    <scope>NUCLEOTIDE SEQUENCE [LARGE SCALE GENOMIC DNA]</scope>
    <source>
        <strain evidence="1 2">Neff</strain>
    </source>
</reference>
<dbReference type="VEuPathDB" id="AmoebaDB:ACA1_193450"/>
<evidence type="ECO:0000313" key="2">
    <source>
        <dbReference type="Proteomes" id="UP000011083"/>
    </source>
</evidence>
<dbReference type="AlphaFoldDB" id="L8GNH1"/>
<dbReference type="EMBL" id="KB008052">
    <property type="protein sequence ID" value="ELR14532.1"/>
    <property type="molecule type" value="Genomic_DNA"/>
</dbReference>
<dbReference type="Proteomes" id="UP000011083">
    <property type="component" value="Unassembled WGS sequence"/>
</dbReference>
<protein>
    <submittedName>
        <fullName evidence="1">Uncharacterized protein</fullName>
    </submittedName>
</protein>
<dbReference type="RefSeq" id="XP_004336545.1">
    <property type="nucleotide sequence ID" value="XM_004336497.1"/>
</dbReference>
<accession>L8GNH1</accession>